<dbReference type="Proteomes" id="UP000054691">
    <property type="component" value="Unassembled WGS sequence"/>
</dbReference>
<dbReference type="EMBL" id="UGOB01000001">
    <property type="protein sequence ID" value="STX43501.1"/>
    <property type="molecule type" value="Genomic_DNA"/>
</dbReference>
<accession>A0A378J961</accession>
<organism evidence="2 4">
    <name type="scientific">Legionella gratiana</name>
    <dbReference type="NCBI Taxonomy" id="45066"/>
    <lineage>
        <taxon>Bacteria</taxon>
        <taxon>Pseudomonadati</taxon>
        <taxon>Pseudomonadota</taxon>
        <taxon>Gammaproteobacteria</taxon>
        <taxon>Legionellales</taxon>
        <taxon>Legionellaceae</taxon>
        <taxon>Legionella</taxon>
    </lineage>
</organism>
<sequence>MCQEGWREAMTGTIALYNKAGERLHTIYLGAAPEYGKASFLERLEREVYHINLLD</sequence>
<keyword evidence="3" id="KW-1185">Reference proteome</keyword>
<dbReference type="EMBL" id="LNYE01000022">
    <property type="protein sequence ID" value="KTD10601.1"/>
    <property type="molecule type" value="Genomic_DNA"/>
</dbReference>
<reference evidence="2 4" key="2">
    <citation type="submission" date="2018-06" db="EMBL/GenBank/DDBJ databases">
        <authorList>
            <consortium name="Pathogen Informatics"/>
            <person name="Doyle S."/>
        </authorList>
    </citation>
    <scope>NUCLEOTIDE SEQUENCE [LARGE SCALE GENOMIC DNA]</scope>
    <source>
        <strain evidence="2 4">NCTC12388</strain>
    </source>
</reference>
<proteinExistence type="predicted"/>
<reference evidence="1 3" key="1">
    <citation type="submission" date="2015-11" db="EMBL/GenBank/DDBJ databases">
        <title>Genomic analysis of 38 Legionella species identifies large and diverse effector repertoires.</title>
        <authorList>
            <person name="Burstein D."/>
            <person name="Amaro F."/>
            <person name="Zusman T."/>
            <person name="Lifshitz Z."/>
            <person name="Cohen O."/>
            <person name="Gilbert J.A."/>
            <person name="Pupko T."/>
            <person name="Shuman H.A."/>
            <person name="Segal G."/>
        </authorList>
    </citation>
    <scope>NUCLEOTIDE SEQUENCE [LARGE SCALE GENOMIC DNA]</scope>
    <source>
        <strain evidence="1 3">Lyon 8420412</strain>
    </source>
</reference>
<name>A0A378J961_9GAMM</name>
<dbReference type="AlphaFoldDB" id="A0A378J961"/>
<evidence type="ECO:0000313" key="3">
    <source>
        <dbReference type="Proteomes" id="UP000054691"/>
    </source>
</evidence>
<evidence type="ECO:0000313" key="4">
    <source>
        <dbReference type="Proteomes" id="UP000254476"/>
    </source>
</evidence>
<protein>
    <submittedName>
        <fullName evidence="2">Uncharacterized protein</fullName>
    </submittedName>
</protein>
<evidence type="ECO:0000313" key="2">
    <source>
        <dbReference type="EMBL" id="STX43501.1"/>
    </source>
</evidence>
<evidence type="ECO:0000313" key="1">
    <source>
        <dbReference type="EMBL" id="KTD10601.1"/>
    </source>
</evidence>
<dbReference type="Proteomes" id="UP000254476">
    <property type="component" value="Unassembled WGS sequence"/>
</dbReference>
<gene>
    <name evidence="1" type="ORF">Lgra_1567</name>
    <name evidence="2" type="ORF">NCTC12388_01096</name>
</gene>